<dbReference type="PANTHER" id="PTHR43581">
    <property type="entry name" value="ATP/GTP PHOSPHATASE"/>
    <property type="match status" value="1"/>
</dbReference>
<accession>A0A374MSF8</accession>
<dbReference type="AlphaFoldDB" id="A0A374MSF8"/>
<dbReference type="RefSeq" id="WP_117748000.1">
    <property type="nucleotide sequence ID" value="NZ_JBDMLN010000014.1"/>
</dbReference>
<dbReference type="Gene3D" id="3.40.50.300">
    <property type="entry name" value="P-loop containing nucleotide triphosphate hydrolases"/>
    <property type="match status" value="1"/>
</dbReference>
<dbReference type="Proteomes" id="UP000263754">
    <property type="component" value="Unassembled WGS sequence"/>
</dbReference>
<dbReference type="InterPro" id="IPR051396">
    <property type="entry name" value="Bact_Antivir_Def_Nuclease"/>
</dbReference>
<dbReference type="Pfam" id="PF13304">
    <property type="entry name" value="AAA_21"/>
    <property type="match status" value="1"/>
</dbReference>
<keyword evidence="3" id="KW-0067">ATP-binding</keyword>
<evidence type="ECO:0000313" key="4">
    <source>
        <dbReference type="Proteomes" id="UP000263754"/>
    </source>
</evidence>
<feature type="domain" description="Rad50/SbcC-type AAA" evidence="2">
    <location>
        <begin position="6"/>
        <end position="216"/>
    </location>
</feature>
<dbReference type="GO" id="GO:0005524">
    <property type="term" value="F:ATP binding"/>
    <property type="evidence" value="ECO:0007669"/>
    <property type="project" value="UniProtKB-KW"/>
</dbReference>
<name>A0A374MSF8_BACUN</name>
<dbReference type="PANTHER" id="PTHR43581:SF2">
    <property type="entry name" value="EXCINUCLEASE ATPASE SUBUNIT"/>
    <property type="match status" value="1"/>
</dbReference>
<dbReference type="SUPFAM" id="SSF52540">
    <property type="entry name" value="P-loop containing nucleoside triphosphate hydrolases"/>
    <property type="match status" value="1"/>
</dbReference>
<reference evidence="3 4" key="1">
    <citation type="submission" date="2018-08" db="EMBL/GenBank/DDBJ databases">
        <title>A genome reference for cultivated species of the human gut microbiota.</title>
        <authorList>
            <person name="Zou Y."/>
            <person name="Xue W."/>
            <person name="Luo G."/>
        </authorList>
    </citation>
    <scope>NUCLEOTIDE SEQUENCE [LARGE SCALE GENOMIC DNA]</scope>
    <source>
        <strain evidence="3 4">TM10-17</strain>
    </source>
</reference>
<dbReference type="InterPro" id="IPR027417">
    <property type="entry name" value="P-loop_NTPase"/>
</dbReference>
<evidence type="ECO:0000259" key="2">
    <source>
        <dbReference type="Pfam" id="PF13476"/>
    </source>
</evidence>
<dbReference type="GO" id="GO:0016887">
    <property type="term" value="F:ATP hydrolysis activity"/>
    <property type="evidence" value="ECO:0007669"/>
    <property type="project" value="InterPro"/>
</dbReference>
<proteinExistence type="predicted"/>
<evidence type="ECO:0000259" key="1">
    <source>
        <dbReference type="Pfam" id="PF13304"/>
    </source>
</evidence>
<dbReference type="GO" id="GO:0006302">
    <property type="term" value="P:double-strand break repair"/>
    <property type="evidence" value="ECO:0007669"/>
    <property type="project" value="InterPro"/>
</dbReference>
<sequence length="445" mass="50664">MRIKEVNIVNFKGFQNETVTFNGNLTVVIGNNTAGKTTLLKALQVGLGAYLQSLKTLPGGTSYRRNFSSLDKFMRFDQELRDYVPNTEKPRITIHADFPITTSSDGHCPEVSFIPIRWYREYAGNYTTHTRVSAGELIDAVHRMEHLRNEEKENSIYPLVLSFGAKRTSDAQAKSKSTVKERASRIEKAYKFALHDKVDFEGAMEWLKHYDKNIKDRKEFEGTREAFFEALQLAIPALSEIDFDNGEIEAVVSVTGHTPSRHHFSYMSDGLQSMINIVAEIAHRCIELNGFLGQHAIKMTPGIVMIDEIDLYLHPHWQKHVLQDLTNAFPMIQFIVSTHSPFIVQSLQEGQLVSFDPNVLTSGEPFREGLEDITSERMGLQQDIRSRRFNEMVEVASRLFEATDKGSADRDELKARLNEIEAEFSDDPAYLALVKTELKARQKQL</sequence>
<dbReference type="InterPro" id="IPR038729">
    <property type="entry name" value="Rad50/SbcC_AAA"/>
</dbReference>
<keyword evidence="3" id="KW-0547">Nucleotide-binding</keyword>
<evidence type="ECO:0000313" key="3">
    <source>
        <dbReference type="EMBL" id="RGI73740.1"/>
    </source>
</evidence>
<feature type="domain" description="ATPase AAA-type core" evidence="1">
    <location>
        <begin position="267"/>
        <end position="344"/>
    </location>
</feature>
<dbReference type="Pfam" id="PF13476">
    <property type="entry name" value="AAA_23"/>
    <property type="match status" value="1"/>
</dbReference>
<dbReference type="EMBL" id="QSOF01000023">
    <property type="protein sequence ID" value="RGI73740.1"/>
    <property type="molecule type" value="Genomic_DNA"/>
</dbReference>
<protein>
    <submittedName>
        <fullName evidence="3">ATP-binding protein</fullName>
    </submittedName>
</protein>
<organism evidence="3 4">
    <name type="scientific">Bacteroides uniformis</name>
    <dbReference type="NCBI Taxonomy" id="820"/>
    <lineage>
        <taxon>Bacteria</taxon>
        <taxon>Pseudomonadati</taxon>
        <taxon>Bacteroidota</taxon>
        <taxon>Bacteroidia</taxon>
        <taxon>Bacteroidales</taxon>
        <taxon>Bacteroidaceae</taxon>
        <taxon>Bacteroides</taxon>
    </lineage>
</organism>
<gene>
    <name evidence="3" type="ORF">DXD90_15230</name>
</gene>
<dbReference type="InterPro" id="IPR003959">
    <property type="entry name" value="ATPase_AAA_core"/>
</dbReference>
<comment type="caution">
    <text evidence="3">The sequence shown here is derived from an EMBL/GenBank/DDBJ whole genome shotgun (WGS) entry which is preliminary data.</text>
</comment>